<dbReference type="RefSeq" id="WP_132770338.1">
    <property type="nucleotide sequence ID" value="NZ_SMAB01000023.1"/>
</dbReference>
<feature type="transmembrane region" description="Helical" evidence="1">
    <location>
        <begin position="57"/>
        <end position="76"/>
    </location>
</feature>
<reference evidence="2 3" key="1">
    <citation type="submission" date="2019-03" db="EMBL/GenBank/DDBJ databases">
        <title>Genomic Encyclopedia of Type Strains, Phase IV (KMG-IV): sequencing the most valuable type-strain genomes for metagenomic binning, comparative biology and taxonomic classification.</title>
        <authorList>
            <person name="Goeker M."/>
        </authorList>
    </citation>
    <scope>NUCLEOTIDE SEQUENCE [LARGE SCALE GENOMIC DNA]</scope>
    <source>
        <strain evidence="2 3">DSM 23802</strain>
    </source>
</reference>
<keyword evidence="1" id="KW-0812">Transmembrane</keyword>
<dbReference type="AlphaFoldDB" id="A0A4R3K844"/>
<gene>
    <name evidence="2" type="ORF">EDD72_12318</name>
</gene>
<dbReference type="InterPro" id="IPR025470">
    <property type="entry name" value="DUF4321"/>
</dbReference>
<keyword evidence="3" id="KW-1185">Reference proteome</keyword>
<evidence type="ECO:0000256" key="1">
    <source>
        <dbReference type="SAM" id="Phobius"/>
    </source>
</evidence>
<dbReference type="Pfam" id="PF14209">
    <property type="entry name" value="DUF4321"/>
    <property type="match status" value="1"/>
</dbReference>
<dbReference type="EMBL" id="SMAB01000023">
    <property type="protein sequence ID" value="TCS79057.1"/>
    <property type="molecule type" value="Genomic_DNA"/>
</dbReference>
<accession>A0A4R3K844</accession>
<organism evidence="2 3">
    <name type="scientific">Tepidibacillus fermentans</name>
    <dbReference type="NCBI Taxonomy" id="1281767"/>
    <lineage>
        <taxon>Bacteria</taxon>
        <taxon>Bacillati</taxon>
        <taxon>Bacillota</taxon>
        <taxon>Bacilli</taxon>
        <taxon>Bacillales</taxon>
        <taxon>Bacillaceae</taxon>
        <taxon>Tepidibacillus</taxon>
    </lineage>
</organism>
<keyword evidence="1" id="KW-0472">Membrane</keyword>
<proteinExistence type="predicted"/>
<sequence length="79" mass="8970">MKKKQTSILILLLVIGLILGSLLGEIFADTLPFLAKSQQIVWHPQGDFNILKYDFNIQVKLNIASILGLALAFWIYRKL</sequence>
<keyword evidence="1" id="KW-1133">Transmembrane helix</keyword>
<protein>
    <submittedName>
        <fullName evidence="2">Uncharacterized protein DUF4321</fullName>
    </submittedName>
</protein>
<dbReference type="OrthoDB" id="2974387at2"/>
<name>A0A4R3K844_9BACI</name>
<comment type="caution">
    <text evidence="2">The sequence shown here is derived from an EMBL/GenBank/DDBJ whole genome shotgun (WGS) entry which is preliminary data.</text>
</comment>
<evidence type="ECO:0000313" key="2">
    <source>
        <dbReference type="EMBL" id="TCS79057.1"/>
    </source>
</evidence>
<evidence type="ECO:0000313" key="3">
    <source>
        <dbReference type="Proteomes" id="UP000295788"/>
    </source>
</evidence>
<dbReference type="Proteomes" id="UP000295788">
    <property type="component" value="Unassembled WGS sequence"/>
</dbReference>